<dbReference type="Proteomes" id="UP000720189">
    <property type="component" value="Unassembled WGS sequence"/>
</dbReference>
<dbReference type="AlphaFoldDB" id="A0A9P9JPP9"/>
<feature type="region of interest" description="Disordered" evidence="1">
    <location>
        <begin position="1"/>
        <end position="27"/>
    </location>
</feature>
<organism evidence="2 3">
    <name type="scientific">Fusarium redolens</name>
    <dbReference type="NCBI Taxonomy" id="48865"/>
    <lineage>
        <taxon>Eukaryota</taxon>
        <taxon>Fungi</taxon>
        <taxon>Dikarya</taxon>
        <taxon>Ascomycota</taxon>
        <taxon>Pezizomycotina</taxon>
        <taxon>Sordariomycetes</taxon>
        <taxon>Hypocreomycetidae</taxon>
        <taxon>Hypocreales</taxon>
        <taxon>Nectriaceae</taxon>
        <taxon>Fusarium</taxon>
        <taxon>Fusarium redolens species complex</taxon>
    </lineage>
</organism>
<keyword evidence="3" id="KW-1185">Reference proteome</keyword>
<comment type="caution">
    <text evidence="2">The sequence shown here is derived from an EMBL/GenBank/DDBJ whole genome shotgun (WGS) entry which is preliminary data.</text>
</comment>
<gene>
    <name evidence="2" type="ORF">BKA55DRAFT_587356</name>
</gene>
<evidence type="ECO:0000313" key="2">
    <source>
        <dbReference type="EMBL" id="KAH7204879.1"/>
    </source>
</evidence>
<proteinExistence type="predicted"/>
<accession>A0A9P9JPP9</accession>
<dbReference type="OrthoDB" id="2142759at2759"/>
<evidence type="ECO:0000256" key="1">
    <source>
        <dbReference type="SAM" id="MobiDB-lite"/>
    </source>
</evidence>
<sequence>MPLRKKLKARSVSPGKRSASRSISPTKEVNNEFENIVTPASMEIDLNKARKVINEFRSLCLNRATSYTVSGEGES</sequence>
<dbReference type="GeneID" id="70224602"/>
<evidence type="ECO:0000313" key="3">
    <source>
        <dbReference type="Proteomes" id="UP000720189"/>
    </source>
</evidence>
<dbReference type="RefSeq" id="XP_046040859.1">
    <property type="nucleotide sequence ID" value="XM_046194648.1"/>
</dbReference>
<name>A0A9P9JPP9_FUSRE</name>
<protein>
    <submittedName>
        <fullName evidence="2">Uncharacterized protein</fullName>
    </submittedName>
</protein>
<reference evidence="2" key="1">
    <citation type="journal article" date="2021" name="Nat. Commun.">
        <title>Genetic determinants of endophytism in the Arabidopsis root mycobiome.</title>
        <authorList>
            <person name="Mesny F."/>
            <person name="Miyauchi S."/>
            <person name="Thiergart T."/>
            <person name="Pickel B."/>
            <person name="Atanasova L."/>
            <person name="Karlsson M."/>
            <person name="Huettel B."/>
            <person name="Barry K.W."/>
            <person name="Haridas S."/>
            <person name="Chen C."/>
            <person name="Bauer D."/>
            <person name="Andreopoulos W."/>
            <person name="Pangilinan J."/>
            <person name="LaButti K."/>
            <person name="Riley R."/>
            <person name="Lipzen A."/>
            <person name="Clum A."/>
            <person name="Drula E."/>
            <person name="Henrissat B."/>
            <person name="Kohler A."/>
            <person name="Grigoriev I.V."/>
            <person name="Martin F.M."/>
            <person name="Hacquard S."/>
        </authorList>
    </citation>
    <scope>NUCLEOTIDE SEQUENCE</scope>
    <source>
        <strain evidence="2">MPI-CAGE-AT-0023</strain>
    </source>
</reference>
<dbReference type="EMBL" id="JAGMUX010000041">
    <property type="protein sequence ID" value="KAH7204879.1"/>
    <property type="molecule type" value="Genomic_DNA"/>
</dbReference>